<evidence type="ECO:0000256" key="1">
    <source>
        <dbReference type="ARBA" id="ARBA00009437"/>
    </source>
</evidence>
<reference evidence="6 7" key="1">
    <citation type="submission" date="2013-12" db="EMBL/GenBank/DDBJ databases">
        <title>Annotated genome of Streptomyces scopuliridis.</title>
        <authorList>
            <person name="Olson J.B."/>
        </authorList>
    </citation>
    <scope>NUCLEOTIDE SEQUENCE [LARGE SCALE GENOMIC DNA]</scope>
    <source>
        <strain evidence="6 7">RB72</strain>
    </source>
</reference>
<dbReference type="InterPro" id="IPR000847">
    <property type="entry name" value="LysR_HTH_N"/>
</dbReference>
<proteinExistence type="inferred from homology"/>
<dbReference type="InterPro" id="IPR005119">
    <property type="entry name" value="LysR_subst-bd"/>
</dbReference>
<dbReference type="GO" id="GO:0000976">
    <property type="term" value="F:transcription cis-regulatory region binding"/>
    <property type="evidence" value="ECO:0007669"/>
    <property type="project" value="TreeGrafter"/>
</dbReference>
<dbReference type="SUPFAM" id="SSF46785">
    <property type="entry name" value="Winged helix' DNA-binding domain"/>
    <property type="match status" value="1"/>
</dbReference>
<sequence>MPSLDLLATFLEIYRAGSLSAAAGRLGITQPAVTSQLARLEEQLGEPLFVRSRKGATPTPRAAALAAKVGLHLDELRTALAAADAAPALRGTVRIGGAAEVMTLRVLPALAPLTSRGLRVDVALGLAEELLADLASGRLDLVVSAVRPGREQVLAAPLVDEEFLLVGPPALAHTVDPDRLRDDPAQALEHLPLVAYAEELPIVRRYWRSEFGRRPANPVALVVPDLRAVLAAVAAGAGISVLPRYLAEPALTQGTVEQLHQPDFPPLNTLYLATRRGAPANPALTVVHEHLLRQAQEWGGL</sequence>
<keyword evidence="3" id="KW-0238">DNA-binding</keyword>
<dbReference type="OrthoDB" id="8417889at2"/>
<dbReference type="InterPro" id="IPR036388">
    <property type="entry name" value="WH-like_DNA-bd_sf"/>
</dbReference>
<dbReference type="CDD" id="cd05466">
    <property type="entry name" value="PBP2_LTTR_substrate"/>
    <property type="match status" value="1"/>
</dbReference>
<dbReference type="GO" id="GO:0003700">
    <property type="term" value="F:DNA-binding transcription factor activity"/>
    <property type="evidence" value="ECO:0007669"/>
    <property type="project" value="InterPro"/>
</dbReference>
<dbReference type="STRING" id="1440053.GCA_000718095_01708"/>
<keyword evidence="4" id="KW-0804">Transcription</keyword>
<evidence type="ECO:0000256" key="3">
    <source>
        <dbReference type="ARBA" id="ARBA00023125"/>
    </source>
</evidence>
<comment type="similarity">
    <text evidence="1">Belongs to the LysR transcriptional regulatory family.</text>
</comment>
<evidence type="ECO:0000256" key="4">
    <source>
        <dbReference type="ARBA" id="ARBA00023163"/>
    </source>
</evidence>
<evidence type="ECO:0000256" key="2">
    <source>
        <dbReference type="ARBA" id="ARBA00023015"/>
    </source>
</evidence>
<dbReference type="InterPro" id="IPR036390">
    <property type="entry name" value="WH_DNA-bd_sf"/>
</dbReference>
<dbReference type="PANTHER" id="PTHR30126">
    <property type="entry name" value="HTH-TYPE TRANSCRIPTIONAL REGULATOR"/>
    <property type="match status" value="1"/>
</dbReference>
<evidence type="ECO:0000313" key="7">
    <source>
        <dbReference type="Proteomes" id="UP000245992"/>
    </source>
</evidence>
<dbReference type="SUPFAM" id="SSF53850">
    <property type="entry name" value="Periplasmic binding protein-like II"/>
    <property type="match status" value="1"/>
</dbReference>
<dbReference type="Pfam" id="PF00126">
    <property type="entry name" value="HTH_1"/>
    <property type="match status" value="1"/>
</dbReference>
<protein>
    <submittedName>
        <fullName evidence="6">LysR family transcriptional regulator</fullName>
    </submittedName>
</protein>
<dbReference type="PRINTS" id="PR00039">
    <property type="entry name" value="HTHLYSR"/>
</dbReference>
<keyword evidence="2" id="KW-0805">Transcription regulation</keyword>
<dbReference type="AlphaFoldDB" id="A0A2T7TG83"/>
<evidence type="ECO:0000313" key="6">
    <source>
        <dbReference type="EMBL" id="PVE14170.1"/>
    </source>
</evidence>
<feature type="domain" description="HTH lysR-type" evidence="5">
    <location>
        <begin position="2"/>
        <end position="59"/>
    </location>
</feature>
<organism evidence="6 7">
    <name type="scientific">Streptomyces scopuliridis RB72</name>
    <dbReference type="NCBI Taxonomy" id="1440053"/>
    <lineage>
        <taxon>Bacteria</taxon>
        <taxon>Bacillati</taxon>
        <taxon>Actinomycetota</taxon>
        <taxon>Actinomycetes</taxon>
        <taxon>Kitasatosporales</taxon>
        <taxon>Streptomycetaceae</taxon>
        <taxon>Streptomyces</taxon>
    </lineage>
</organism>
<name>A0A2T7TG83_9ACTN</name>
<dbReference type="RefSeq" id="WP_030350865.1">
    <property type="nucleotide sequence ID" value="NZ_AZSP01000003.1"/>
</dbReference>
<dbReference type="EMBL" id="AZSP01000003">
    <property type="protein sequence ID" value="PVE14170.1"/>
    <property type="molecule type" value="Genomic_DNA"/>
</dbReference>
<comment type="caution">
    <text evidence="6">The sequence shown here is derived from an EMBL/GenBank/DDBJ whole genome shotgun (WGS) entry which is preliminary data.</text>
</comment>
<dbReference type="Gene3D" id="1.10.10.10">
    <property type="entry name" value="Winged helix-like DNA-binding domain superfamily/Winged helix DNA-binding domain"/>
    <property type="match status" value="1"/>
</dbReference>
<dbReference type="PANTHER" id="PTHR30126:SF39">
    <property type="entry name" value="HTH-TYPE TRANSCRIPTIONAL REGULATOR CYSL"/>
    <property type="match status" value="1"/>
</dbReference>
<gene>
    <name evidence="6" type="ORF">Y717_15210</name>
</gene>
<evidence type="ECO:0000259" key="5">
    <source>
        <dbReference type="PROSITE" id="PS50931"/>
    </source>
</evidence>
<accession>A0A2T7TG83</accession>
<dbReference type="Pfam" id="PF03466">
    <property type="entry name" value="LysR_substrate"/>
    <property type="match status" value="1"/>
</dbReference>
<dbReference type="PROSITE" id="PS50931">
    <property type="entry name" value="HTH_LYSR"/>
    <property type="match status" value="1"/>
</dbReference>
<keyword evidence="7" id="KW-1185">Reference proteome</keyword>
<dbReference type="Proteomes" id="UP000245992">
    <property type="component" value="Unassembled WGS sequence"/>
</dbReference>
<dbReference type="Gene3D" id="3.40.190.10">
    <property type="entry name" value="Periplasmic binding protein-like II"/>
    <property type="match status" value="2"/>
</dbReference>